<accession>A0AA39QCG7</accession>
<evidence type="ECO:0000313" key="2">
    <source>
        <dbReference type="Proteomes" id="UP001175228"/>
    </source>
</evidence>
<keyword evidence="2" id="KW-1185">Reference proteome</keyword>
<comment type="caution">
    <text evidence="1">The sequence shown here is derived from an EMBL/GenBank/DDBJ whole genome shotgun (WGS) entry which is preliminary data.</text>
</comment>
<name>A0AA39QCG7_9AGAR</name>
<dbReference type="Proteomes" id="UP001175228">
    <property type="component" value="Unassembled WGS sequence"/>
</dbReference>
<dbReference type="AlphaFoldDB" id="A0AA39QCG7"/>
<protein>
    <submittedName>
        <fullName evidence="1">Uncharacterized protein</fullName>
    </submittedName>
</protein>
<organism evidence="1 2">
    <name type="scientific">Armillaria luteobubalina</name>
    <dbReference type="NCBI Taxonomy" id="153913"/>
    <lineage>
        <taxon>Eukaryota</taxon>
        <taxon>Fungi</taxon>
        <taxon>Dikarya</taxon>
        <taxon>Basidiomycota</taxon>
        <taxon>Agaricomycotina</taxon>
        <taxon>Agaricomycetes</taxon>
        <taxon>Agaricomycetidae</taxon>
        <taxon>Agaricales</taxon>
        <taxon>Marasmiineae</taxon>
        <taxon>Physalacriaceae</taxon>
        <taxon>Armillaria</taxon>
    </lineage>
</organism>
<proteinExistence type="predicted"/>
<reference evidence="1" key="1">
    <citation type="submission" date="2023-06" db="EMBL/GenBank/DDBJ databases">
        <authorList>
            <consortium name="Lawrence Berkeley National Laboratory"/>
            <person name="Ahrendt S."/>
            <person name="Sahu N."/>
            <person name="Indic B."/>
            <person name="Wong-Bajracharya J."/>
            <person name="Merenyi Z."/>
            <person name="Ke H.-M."/>
            <person name="Monk M."/>
            <person name="Kocsube S."/>
            <person name="Drula E."/>
            <person name="Lipzen A."/>
            <person name="Balint B."/>
            <person name="Henrissat B."/>
            <person name="Andreopoulos B."/>
            <person name="Martin F.M."/>
            <person name="Harder C.B."/>
            <person name="Rigling D."/>
            <person name="Ford K.L."/>
            <person name="Foster G.D."/>
            <person name="Pangilinan J."/>
            <person name="Papanicolaou A."/>
            <person name="Barry K."/>
            <person name="LaButti K."/>
            <person name="Viragh M."/>
            <person name="Koriabine M."/>
            <person name="Yan M."/>
            <person name="Riley R."/>
            <person name="Champramary S."/>
            <person name="Plett K.L."/>
            <person name="Tsai I.J."/>
            <person name="Slot J."/>
            <person name="Sipos G."/>
            <person name="Plett J."/>
            <person name="Nagy L.G."/>
            <person name="Grigoriev I.V."/>
        </authorList>
    </citation>
    <scope>NUCLEOTIDE SEQUENCE</scope>
    <source>
        <strain evidence="1">HWK02</strain>
    </source>
</reference>
<dbReference type="EMBL" id="JAUEPU010000008">
    <property type="protein sequence ID" value="KAK0499951.1"/>
    <property type="molecule type" value="Genomic_DNA"/>
</dbReference>
<gene>
    <name evidence="1" type="ORF">EDD18DRAFT_1348752</name>
</gene>
<evidence type="ECO:0000313" key="1">
    <source>
        <dbReference type="EMBL" id="KAK0499951.1"/>
    </source>
</evidence>
<sequence length="182" mass="21380">MTGTNPKHWVYGLQQASDTDKEKYLAQNAIHYHILESGAFAALSDVWLEMIWQQHVLYWPPKDRSNDGLIAHRKHALRWLYEALDPDAHEEQLAYASTHEPKFYPPSLLESRHTALQPPITRVQQIDCHRTAHPQRYRKVHGPSRLPKLQLEYVCAEWRNLRSAVQDIWLMGSIFRRFASFT</sequence>